<evidence type="ECO:0000259" key="2">
    <source>
        <dbReference type="PROSITE" id="PS50181"/>
    </source>
</evidence>
<dbReference type="Proteomes" id="UP000504610">
    <property type="component" value="Chromosome 3"/>
</dbReference>
<dbReference type="Pfam" id="PF25210">
    <property type="entry name" value="Kelch_FKB95"/>
    <property type="match status" value="1"/>
</dbReference>
<dbReference type="Pfam" id="PF00646">
    <property type="entry name" value="F-box"/>
    <property type="match status" value="1"/>
</dbReference>
<dbReference type="RefSeq" id="XP_018474027.2">
    <property type="nucleotide sequence ID" value="XM_018618525.2"/>
</dbReference>
<dbReference type="InterPro" id="IPR057499">
    <property type="entry name" value="Kelch_FKB95"/>
</dbReference>
<name>A0A6J0MNG0_RAPSA</name>
<keyword evidence="1" id="KW-0812">Transmembrane</keyword>
<dbReference type="Gene3D" id="1.20.1280.50">
    <property type="match status" value="1"/>
</dbReference>
<keyword evidence="1" id="KW-0472">Membrane</keyword>
<dbReference type="CDD" id="cd22152">
    <property type="entry name" value="F-box_AtAFR-like"/>
    <property type="match status" value="1"/>
</dbReference>
<reference evidence="3" key="1">
    <citation type="journal article" date="2019" name="Database">
        <title>The radish genome database (RadishGD): an integrated information resource for radish genomics.</title>
        <authorList>
            <person name="Yu H.J."/>
            <person name="Baek S."/>
            <person name="Lee Y.J."/>
            <person name="Cho A."/>
            <person name="Mun J.H."/>
        </authorList>
    </citation>
    <scope>NUCLEOTIDE SEQUENCE [LARGE SCALE GENOMIC DNA]</scope>
    <source>
        <strain evidence="3">cv. WK10039</strain>
    </source>
</reference>
<accession>A0A6J0MNG0</accession>
<dbReference type="Gene3D" id="2.120.10.80">
    <property type="entry name" value="Kelch-type beta propeller"/>
    <property type="match status" value="1"/>
</dbReference>
<dbReference type="SUPFAM" id="SSF117281">
    <property type="entry name" value="Kelch motif"/>
    <property type="match status" value="1"/>
</dbReference>
<dbReference type="SUPFAM" id="SSF81383">
    <property type="entry name" value="F-box domain"/>
    <property type="match status" value="1"/>
</dbReference>
<evidence type="ECO:0000313" key="3">
    <source>
        <dbReference type="Proteomes" id="UP000504610"/>
    </source>
</evidence>
<sequence length="417" mass="48318">MRILDLTRLNSLCYFVKFHRALSFPLLLKLGLLLLKLGLYTLFWRCLRKIKRKNESQEPSLITSLPKDVVFDILARVPRCEYQILSLVSKQFRSLVASPELYIRRSLLGFTEHCLYVFLYDDKSRDQSLYILSRKANGKRRLVLIHSVPAVNPEARFLAVGSSIYVFGGGKEYKTRDSVLRIDCRFHTVEHLPRMPVRMSYIVADVIDGTIYIIGKDYDDWKQRKKVMVVFNIKEKLWEPAMIIPDIGLGEDWNNCVVMADKMYTRDYRKGFVYKPKEGKWAREDMLSSKMWSDACVLDDVLYYFDKLELRAYDSKQRCWGVVKGLEKLLPKTCSSDSEKLVQISTAIYGGKLALCFSKGKPFYSKGVWRGRIMKILCAEISLERRQGGEILGKVEWCHQLLIAKNVMVGKLLVALV</sequence>
<organism evidence="3 4">
    <name type="scientific">Raphanus sativus</name>
    <name type="common">Radish</name>
    <name type="synonym">Raphanus raphanistrum var. sativus</name>
    <dbReference type="NCBI Taxonomy" id="3726"/>
    <lineage>
        <taxon>Eukaryota</taxon>
        <taxon>Viridiplantae</taxon>
        <taxon>Streptophyta</taxon>
        <taxon>Embryophyta</taxon>
        <taxon>Tracheophyta</taxon>
        <taxon>Spermatophyta</taxon>
        <taxon>Magnoliopsida</taxon>
        <taxon>eudicotyledons</taxon>
        <taxon>Gunneridae</taxon>
        <taxon>Pentapetalae</taxon>
        <taxon>rosids</taxon>
        <taxon>malvids</taxon>
        <taxon>Brassicales</taxon>
        <taxon>Brassicaceae</taxon>
        <taxon>Brassiceae</taxon>
        <taxon>Raphanus</taxon>
    </lineage>
</organism>
<dbReference type="InterPro" id="IPR001810">
    <property type="entry name" value="F-box_dom"/>
</dbReference>
<protein>
    <submittedName>
        <fullName evidence="4">F-box/kelch-repeat protein At4g38940-like</fullName>
    </submittedName>
</protein>
<evidence type="ECO:0000256" key="1">
    <source>
        <dbReference type="SAM" id="Phobius"/>
    </source>
</evidence>
<dbReference type="AlphaFoldDB" id="A0A6J0MNG0"/>
<dbReference type="PANTHER" id="PTHR24414:SF166">
    <property type="entry name" value="F-BOX DOMAIN-CONTAINING PROTEIN"/>
    <property type="match status" value="1"/>
</dbReference>
<dbReference type="PROSITE" id="PS50181">
    <property type="entry name" value="FBOX"/>
    <property type="match status" value="1"/>
</dbReference>
<dbReference type="InterPro" id="IPR050354">
    <property type="entry name" value="F-box/kelch-repeat_ARATH"/>
</dbReference>
<dbReference type="InterPro" id="IPR015915">
    <property type="entry name" value="Kelch-typ_b-propeller"/>
</dbReference>
<keyword evidence="1" id="KW-1133">Transmembrane helix</keyword>
<dbReference type="KEGG" id="rsz:108845294"/>
<dbReference type="GeneID" id="108845294"/>
<feature type="domain" description="F-box" evidence="2">
    <location>
        <begin position="59"/>
        <end position="105"/>
    </location>
</feature>
<evidence type="ECO:0000313" key="4">
    <source>
        <dbReference type="RefSeq" id="XP_018474027.2"/>
    </source>
</evidence>
<dbReference type="OrthoDB" id="1924677at2759"/>
<reference evidence="4" key="2">
    <citation type="submission" date="2025-08" db="UniProtKB">
        <authorList>
            <consortium name="RefSeq"/>
        </authorList>
    </citation>
    <scope>IDENTIFICATION</scope>
    <source>
        <tissue evidence="4">Leaf</tissue>
    </source>
</reference>
<feature type="transmembrane region" description="Helical" evidence="1">
    <location>
        <begin position="21"/>
        <end position="44"/>
    </location>
</feature>
<dbReference type="InterPro" id="IPR036047">
    <property type="entry name" value="F-box-like_dom_sf"/>
</dbReference>
<dbReference type="PANTHER" id="PTHR24414">
    <property type="entry name" value="F-BOX/KELCH-REPEAT PROTEIN SKIP4"/>
    <property type="match status" value="1"/>
</dbReference>
<gene>
    <name evidence="4" type="primary">LOC108845294</name>
</gene>
<proteinExistence type="predicted"/>
<keyword evidence="3" id="KW-1185">Reference proteome</keyword>
<dbReference type="SMART" id="SM00256">
    <property type="entry name" value="FBOX"/>
    <property type="match status" value="1"/>
</dbReference>